<reference evidence="1 2" key="1">
    <citation type="submission" date="2024-01" db="EMBL/GenBank/DDBJ databases">
        <title>The complete chloroplast genome sequence of Lithospermum erythrorhizon: insights into the phylogenetic relationship among Boraginaceae species and the maternal lineages of purple gromwells.</title>
        <authorList>
            <person name="Okada T."/>
            <person name="Watanabe K."/>
        </authorList>
    </citation>
    <scope>NUCLEOTIDE SEQUENCE [LARGE SCALE GENOMIC DNA]</scope>
</reference>
<dbReference type="EMBL" id="BAABME010021862">
    <property type="protein sequence ID" value="GAA0164411.1"/>
    <property type="molecule type" value="Genomic_DNA"/>
</dbReference>
<evidence type="ECO:0000313" key="1">
    <source>
        <dbReference type="EMBL" id="GAA0164411.1"/>
    </source>
</evidence>
<sequence length="76" mass="8245">MRFLTTTNRGSNPCILEARPHIDNQSCEVVETTSPTTEVMQPVIPSNPSVETMEVGTLASLPASTDLSASLEQRTR</sequence>
<proteinExistence type="predicted"/>
<comment type="caution">
    <text evidence="1">The sequence shown here is derived from an EMBL/GenBank/DDBJ whole genome shotgun (WGS) entry which is preliminary data.</text>
</comment>
<organism evidence="1 2">
    <name type="scientific">Lithospermum erythrorhizon</name>
    <name type="common">Purple gromwell</name>
    <name type="synonym">Lithospermum officinale var. erythrorhizon</name>
    <dbReference type="NCBI Taxonomy" id="34254"/>
    <lineage>
        <taxon>Eukaryota</taxon>
        <taxon>Viridiplantae</taxon>
        <taxon>Streptophyta</taxon>
        <taxon>Embryophyta</taxon>
        <taxon>Tracheophyta</taxon>
        <taxon>Spermatophyta</taxon>
        <taxon>Magnoliopsida</taxon>
        <taxon>eudicotyledons</taxon>
        <taxon>Gunneridae</taxon>
        <taxon>Pentapetalae</taxon>
        <taxon>asterids</taxon>
        <taxon>lamiids</taxon>
        <taxon>Boraginales</taxon>
        <taxon>Boraginaceae</taxon>
        <taxon>Boraginoideae</taxon>
        <taxon>Lithospermeae</taxon>
        <taxon>Lithospermum</taxon>
    </lineage>
</organism>
<accession>A0AAV3QMN6</accession>
<keyword evidence="2" id="KW-1185">Reference proteome</keyword>
<evidence type="ECO:0000313" key="2">
    <source>
        <dbReference type="Proteomes" id="UP001454036"/>
    </source>
</evidence>
<gene>
    <name evidence="1" type="ORF">LIER_39773</name>
</gene>
<protein>
    <submittedName>
        <fullName evidence="1">Uncharacterized protein</fullName>
    </submittedName>
</protein>
<dbReference type="AlphaFoldDB" id="A0AAV3QMN6"/>
<name>A0AAV3QMN6_LITER</name>
<dbReference type="Proteomes" id="UP001454036">
    <property type="component" value="Unassembled WGS sequence"/>
</dbReference>